<name>A0AAW1SXK1_9CHLO</name>
<evidence type="ECO:0000259" key="12">
    <source>
        <dbReference type="PROSITE" id="PS50125"/>
    </source>
</evidence>
<dbReference type="SMART" id="SM00388">
    <property type="entry name" value="HisKA"/>
    <property type="match status" value="1"/>
</dbReference>
<dbReference type="InterPro" id="IPR036097">
    <property type="entry name" value="HisK_dim/P_sf"/>
</dbReference>
<sequence length="897" mass="97668">MANKKQQHGPQPTRKESEASFQGFRLDPGWKPTWAIVLTALSCYAGIVYFFACFPPKSAEAVAVLFKEALLSSGAMYGGFLTLDQRREIAHMAQEHARAKLVATLRDTIHEKDQLMSMLSHELRTPMNGVIGLSEALLCGNCGPLNDKTSTFVHTIHQSSCLLLNMINDILDAAAMNHGKLAIRHEKVNIKSLIGQVVDTLAHMARPGVQIVKDVQHIPHIIGDGGRITQILFNLIGNALKFTDRGSIVIRVTPGADHVKLVIKDTGCGIPEEKHAQIFQPFEQADMSMTRKFGGTGLGLHIVKVLVEAHNGSIKVNSSRGEGAAFTVILPINASKSSDSLLPVSALSNGPKVAASTFSLQRYVSFPSKPSTSKDGSSPVAGPANVITDVLSGPPVSRISWEGTRIPKSELHGIKLALIVDDDEIGHVVVAQCLEPLGYKLVAYTDAMSALAWLQDLEFVPDIVLLDYMMPEMSGTEFCTIFRETIPRSVVPVIMISAKTDEESIVKALNVGCNDFLTKPVRREELNARIELHTAMKTDAAWLKSLMNGSTSNDTEAMQLLQAIMPQKIIAKIQNGQKFIAETHPNVVILFSDIVGFTTLSSKLPTSEIFMLLSNMFAAFDRLVDRFGIYKVETIGDAYMAVAGHDEDAAKGSMGRPVDRMLQMACAMLDVVNDLTMLDGSKVKIRVGVHCGSAFSGVISLKCPRYCFVGDAINVASRMESSGFPMTIHVSDAIANELRDTSLLAPCGPRTIKGKGDMQTYLMKVGQWEFGLDILRQSSTAPTEWTSDSHTSIEEITQIQADKTALQKDIDRLQEELATATKEHELEMGRVLLIPYVAAGTWTLPTIAARCLTVQALDMLDNRTWRIASKGSVNDLACTCCPGALDSFNMKSGVMID</sequence>
<dbReference type="InterPro" id="IPR001054">
    <property type="entry name" value="A/G_cyclase"/>
</dbReference>
<comment type="caution">
    <text evidence="13">The sequence shown here is derived from an EMBL/GenBank/DDBJ whole genome shotgun (WGS) entry which is preliminary data.</text>
</comment>
<dbReference type="InterPro" id="IPR003661">
    <property type="entry name" value="HisK_dim/P_dom"/>
</dbReference>
<keyword evidence="7" id="KW-0175">Coiled coil</keyword>
<dbReference type="Gene3D" id="3.30.70.1230">
    <property type="entry name" value="Nucleotide cyclase"/>
    <property type="match status" value="1"/>
</dbReference>
<organism evidence="13 14">
    <name type="scientific">Apatococcus fuscideae</name>
    <dbReference type="NCBI Taxonomy" id="2026836"/>
    <lineage>
        <taxon>Eukaryota</taxon>
        <taxon>Viridiplantae</taxon>
        <taxon>Chlorophyta</taxon>
        <taxon>core chlorophytes</taxon>
        <taxon>Trebouxiophyceae</taxon>
        <taxon>Chlorellales</taxon>
        <taxon>Chlorellaceae</taxon>
        <taxon>Apatococcus</taxon>
    </lineage>
</organism>
<dbReference type="SMART" id="SM00387">
    <property type="entry name" value="HATPase_c"/>
    <property type="match status" value="1"/>
</dbReference>
<dbReference type="PROSITE" id="PS50110">
    <property type="entry name" value="RESPONSE_REGULATORY"/>
    <property type="match status" value="1"/>
</dbReference>
<dbReference type="Pfam" id="PF00211">
    <property type="entry name" value="Guanylate_cyc"/>
    <property type="match status" value="1"/>
</dbReference>
<evidence type="ECO:0000313" key="13">
    <source>
        <dbReference type="EMBL" id="KAK9862151.1"/>
    </source>
</evidence>
<evidence type="ECO:0000256" key="8">
    <source>
        <dbReference type="SAM" id="MobiDB-lite"/>
    </source>
</evidence>
<evidence type="ECO:0000256" key="4">
    <source>
        <dbReference type="ARBA" id="ARBA00022679"/>
    </source>
</evidence>
<dbReference type="SUPFAM" id="SSF47384">
    <property type="entry name" value="Homodimeric domain of signal transducing histidine kinase"/>
    <property type="match status" value="1"/>
</dbReference>
<evidence type="ECO:0000256" key="3">
    <source>
        <dbReference type="ARBA" id="ARBA00022553"/>
    </source>
</evidence>
<dbReference type="GO" id="GO:0009190">
    <property type="term" value="P:cyclic nucleotide biosynthetic process"/>
    <property type="evidence" value="ECO:0007669"/>
    <property type="project" value="InterPro"/>
</dbReference>
<gene>
    <name evidence="13" type="ORF">WJX84_008470</name>
</gene>
<dbReference type="InterPro" id="IPR001789">
    <property type="entry name" value="Sig_transdc_resp-reg_receiver"/>
</dbReference>
<dbReference type="Gene3D" id="3.40.50.2300">
    <property type="match status" value="1"/>
</dbReference>
<dbReference type="InterPro" id="IPR029787">
    <property type="entry name" value="Nucleotide_cyclase"/>
</dbReference>
<dbReference type="InterPro" id="IPR003594">
    <property type="entry name" value="HATPase_dom"/>
</dbReference>
<evidence type="ECO:0000256" key="5">
    <source>
        <dbReference type="ARBA" id="ARBA00022777"/>
    </source>
</evidence>
<keyword evidence="14" id="KW-1185">Reference proteome</keyword>
<keyword evidence="9" id="KW-1133">Transmembrane helix</keyword>
<dbReference type="InterPro" id="IPR004358">
    <property type="entry name" value="Sig_transdc_His_kin-like_C"/>
</dbReference>
<keyword evidence="9" id="KW-0812">Transmembrane</keyword>
<dbReference type="InterPro" id="IPR011006">
    <property type="entry name" value="CheY-like_superfamily"/>
</dbReference>
<feature type="domain" description="Histidine kinase" evidence="10">
    <location>
        <begin position="118"/>
        <end position="334"/>
    </location>
</feature>
<dbReference type="PANTHER" id="PTHR43047">
    <property type="entry name" value="TWO-COMPONENT HISTIDINE PROTEIN KINASE"/>
    <property type="match status" value="1"/>
</dbReference>
<keyword evidence="4" id="KW-0808">Transferase</keyword>
<dbReference type="EMBL" id="JALJOV010000648">
    <property type="protein sequence ID" value="KAK9862151.1"/>
    <property type="molecule type" value="Genomic_DNA"/>
</dbReference>
<dbReference type="Pfam" id="PF02518">
    <property type="entry name" value="HATPase_c"/>
    <property type="match status" value="1"/>
</dbReference>
<dbReference type="InterPro" id="IPR005467">
    <property type="entry name" value="His_kinase_dom"/>
</dbReference>
<evidence type="ECO:0000259" key="10">
    <source>
        <dbReference type="PROSITE" id="PS50109"/>
    </source>
</evidence>
<dbReference type="SMART" id="SM00044">
    <property type="entry name" value="CYCc"/>
    <property type="match status" value="1"/>
</dbReference>
<reference evidence="13 14" key="1">
    <citation type="journal article" date="2024" name="Nat. Commun.">
        <title>Phylogenomics reveals the evolutionary origins of lichenization in chlorophyte algae.</title>
        <authorList>
            <person name="Puginier C."/>
            <person name="Libourel C."/>
            <person name="Otte J."/>
            <person name="Skaloud P."/>
            <person name="Haon M."/>
            <person name="Grisel S."/>
            <person name="Petersen M."/>
            <person name="Berrin J.G."/>
            <person name="Delaux P.M."/>
            <person name="Dal Grande F."/>
            <person name="Keller J."/>
        </authorList>
    </citation>
    <scope>NUCLEOTIDE SEQUENCE [LARGE SCALE GENOMIC DNA]</scope>
    <source>
        <strain evidence="13 14">SAG 2523</strain>
    </source>
</reference>
<keyword evidence="5" id="KW-0418">Kinase</keyword>
<comment type="catalytic activity">
    <reaction evidence="1">
        <text>ATP + protein L-histidine = ADP + protein N-phospho-L-histidine.</text>
        <dbReference type="EC" id="2.7.13.3"/>
    </reaction>
</comment>
<dbReference type="PRINTS" id="PR00344">
    <property type="entry name" value="BCTRLSENSOR"/>
</dbReference>
<dbReference type="GO" id="GO:0009927">
    <property type="term" value="F:histidine phosphotransfer kinase activity"/>
    <property type="evidence" value="ECO:0007669"/>
    <property type="project" value="TreeGrafter"/>
</dbReference>
<dbReference type="PROSITE" id="PS50125">
    <property type="entry name" value="GUANYLATE_CYCLASE_2"/>
    <property type="match status" value="1"/>
</dbReference>
<evidence type="ECO:0000256" key="7">
    <source>
        <dbReference type="SAM" id="Coils"/>
    </source>
</evidence>
<dbReference type="GO" id="GO:0000155">
    <property type="term" value="F:phosphorelay sensor kinase activity"/>
    <property type="evidence" value="ECO:0007669"/>
    <property type="project" value="InterPro"/>
</dbReference>
<evidence type="ECO:0000256" key="1">
    <source>
        <dbReference type="ARBA" id="ARBA00000085"/>
    </source>
</evidence>
<feature type="transmembrane region" description="Helical" evidence="9">
    <location>
        <begin position="34"/>
        <end position="52"/>
    </location>
</feature>
<feature type="domain" description="Response regulatory" evidence="11">
    <location>
        <begin position="416"/>
        <end position="534"/>
    </location>
</feature>
<feature type="domain" description="Guanylate cyclase" evidence="12">
    <location>
        <begin position="588"/>
        <end position="720"/>
    </location>
</feature>
<dbReference type="SUPFAM" id="SSF55073">
    <property type="entry name" value="Nucleotide cyclase"/>
    <property type="match status" value="1"/>
</dbReference>
<dbReference type="GO" id="GO:0005886">
    <property type="term" value="C:plasma membrane"/>
    <property type="evidence" value="ECO:0007669"/>
    <property type="project" value="TreeGrafter"/>
</dbReference>
<evidence type="ECO:0000259" key="11">
    <source>
        <dbReference type="PROSITE" id="PS50110"/>
    </source>
</evidence>
<evidence type="ECO:0000313" key="14">
    <source>
        <dbReference type="Proteomes" id="UP001485043"/>
    </source>
</evidence>
<dbReference type="SMART" id="SM00448">
    <property type="entry name" value="REC"/>
    <property type="match status" value="1"/>
</dbReference>
<dbReference type="Proteomes" id="UP001485043">
    <property type="component" value="Unassembled WGS sequence"/>
</dbReference>
<dbReference type="Pfam" id="PF00072">
    <property type="entry name" value="Response_reg"/>
    <property type="match status" value="1"/>
</dbReference>
<dbReference type="InterPro" id="IPR036890">
    <property type="entry name" value="HATPase_C_sf"/>
</dbReference>
<dbReference type="CDD" id="cd07302">
    <property type="entry name" value="CHD"/>
    <property type="match status" value="1"/>
</dbReference>
<dbReference type="CDD" id="cd00082">
    <property type="entry name" value="HisKA"/>
    <property type="match status" value="1"/>
</dbReference>
<keyword evidence="3 6" id="KW-0597">Phosphoprotein</keyword>
<dbReference type="CDD" id="cd16922">
    <property type="entry name" value="HATPase_EvgS-ArcB-TorS-like"/>
    <property type="match status" value="1"/>
</dbReference>
<evidence type="ECO:0000256" key="9">
    <source>
        <dbReference type="SAM" id="Phobius"/>
    </source>
</evidence>
<proteinExistence type="predicted"/>
<protein>
    <recommendedName>
        <fullName evidence="2">histidine kinase</fullName>
        <ecNumber evidence="2">2.7.13.3</ecNumber>
    </recommendedName>
</protein>
<dbReference type="SUPFAM" id="SSF55874">
    <property type="entry name" value="ATPase domain of HSP90 chaperone/DNA topoisomerase II/histidine kinase"/>
    <property type="match status" value="1"/>
</dbReference>
<feature type="coiled-coil region" evidence="7">
    <location>
        <begin position="796"/>
        <end position="830"/>
    </location>
</feature>
<feature type="modified residue" description="4-aspartylphosphate" evidence="6">
    <location>
        <position position="467"/>
    </location>
</feature>
<accession>A0AAW1SXK1</accession>
<dbReference type="Gene3D" id="1.10.287.130">
    <property type="match status" value="1"/>
</dbReference>
<dbReference type="Pfam" id="PF00512">
    <property type="entry name" value="HisKA"/>
    <property type="match status" value="1"/>
</dbReference>
<evidence type="ECO:0000256" key="2">
    <source>
        <dbReference type="ARBA" id="ARBA00012438"/>
    </source>
</evidence>
<evidence type="ECO:0000256" key="6">
    <source>
        <dbReference type="PROSITE-ProRule" id="PRU00169"/>
    </source>
</evidence>
<dbReference type="PANTHER" id="PTHR43047:SF72">
    <property type="entry name" value="OSMOSENSING HISTIDINE PROTEIN KINASE SLN1"/>
    <property type="match status" value="1"/>
</dbReference>
<dbReference type="AlphaFoldDB" id="A0AAW1SXK1"/>
<dbReference type="SUPFAM" id="SSF52172">
    <property type="entry name" value="CheY-like"/>
    <property type="match status" value="1"/>
</dbReference>
<dbReference type="EC" id="2.7.13.3" evidence="2"/>
<dbReference type="PROSITE" id="PS50109">
    <property type="entry name" value="HIS_KIN"/>
    <property type="match status" value="1"/>
</dbReference>
<dbReference type="FunFam" id="3.30.565.10:FF:000010">
    <property type="entry name" value="Sensor histidine kinase RcsC"/>
    <property type="match status" value="1"/>
</dbReference>
<feature type="region of interest" description="Disordered" evidence="8">
    <location>
        <begin position="1"/>
        <end position="20"/>
    </location>
</feature>
<dbReference type="Gene3D" id="3.30.565.10">
    <property type="entry name" value="Histidine kinase-like ATPase, C-terminal domain"/>
    <property type="match status" value="1"/>
</dbReference>
<keyword evidence="9" id="KW-0472">Membrane</keyword>